<dbReference type="AlphaFoldDB" id="A0ABD1JG11"/>
<evidence type="ECO:0000256" key="3">
    <source>
        <dbReference type="ARBA" id="ARBA00022679"/>
    </source>
</evidence>
<dbReference type="Pfam" id="PF18102">
    <property type="entry name" value="DTC"/>
    <property type="match status" value="1"/>
</dbReference>
<dbReference type="Proteomes" id="UP001591681">
    <property type="component" value="Unassembled WGS sequence"/>
</dbReference>
<evidence type="ECO:0000256" key="4">
    <source>
        <dbReference type="ARBA" id="ARBA00022723"/>
    </source>
</evidence>
<evidence type="ECO:0000313" key="8">
    <source>
        <dbReference type="Proteomes" id="UP001591681"/>
    </source>
</evidence>
<comment type="subcellular location">
    <subcellularLocation>
        <location evidence="5">Cytoplasm</location>
    </subcellularLocation>
</comment>
<reference evidence="7 8" key="1">
    <citation type="submission" date="2024-09" db="EMBL/GenBank/DDBJ databases">
        <title>A chromosome-level genome assembly of Gray's grenadier anchovy, Coilia grayii.</title>
        <authorList>
            <person name="Fu Z."/>
        </authorList>
    </citation>
    <scope>NUCLEOTIDE SEQUENCE [LARGE SCALE GENOMIC DNA]</scope>
    <source>
        <strain evidence="7">G4</strain>
        <tissue evidence="7">Muscle</tissue>
    </source>
</reference>
<dbReference type="GO" id="GO:0016567">
    <property type="term" value="P:protein ubiquitination"/>
    <property type="evidence" value="ECO:0007669"/>
    <property type="project" value="UniProtKB-UniRule"/>
</dbReference>
<keyword evidence="5" id="KW-0863">Zinc-finger</keyword>
<keyword evidence="8" id="KW-1185">Reference proteome</keyword>
<comment type="caution">
    <text evidence="7">The sequence shown here is derived from an EMBL/GenBank/DDBJ whole genome shotgun (WGS) entry which is preliminary data.</text>
</comment>
<dbReference type="EC" id="2.3.2.27" evidence="5"/>
<evidence type="ECO:0000256" key="5">
    <source>
        <dbReference type="RuleBase" id="RU367105"/>
    </source>
</evidence>
<proteinExistence type="inferred from homology"/>
<dbReference type="GO" id="GO:0061630">
    <property type="term" value="F:ubiquitin protein ligase activity"/>
    <property type="evidence" value="ECO:0007669"/>
    <property type="project" value="UniProtKB-UniRule"/>
</dbReference>
<dbReference type="InterPro" id="IPR039398">
    <property type="entry name" value="Deltex_fam"/>
</dbReference>
<dbReference type="GO" id="GO:0005737">
    <property type="term" value="C:cytoplasm"/>
    <property type="evidence" value="ECO:0007669"/>
    <property type="project" value="UniProtKB-SubCell"/>
</dbReference>
<feature type="domain" description="Deltex C-terminal" evidence="6">
    <location>
        <begin position="42"/>
        <end position="172"/>
    </location>
</feature>
<dbReference type="GO" id="GO:0008270">
    <property type="term" value="F:zinc ion binding"/>
    <property type="evidence" value="ECO:0007669"/>
    <property type="project" value="UniProtKB-KW"/>
</dbReference>
<evidence type="ECO:0000313" key="7">
    <source>
        <dbReference type="EMBL" id="KAL2085666.1"/>
    </source>
</evidence>
<dbReference type="EMBL" id="JBHFQA010000016">
    <property type="protein sequence ID" value="KAL2085666.1"/>
    <property type="molecule type" value="Genomic_DNA"/>
</dbReference>
<protein>
    <recommendedName>
        <fullName evidence="5">E3 ubiquitin-protein ligase</fullName>
        <ecNumber evidence="5">2.3.2.27</ecNumber>
    </recommendedName>
</protein>
<dbReference type="Gene3D" id="3.30.390.130">
    <property type="match status" value="1"/>
</dbReference>
<gene>
    <name evidence="7" type="ORF">ACEWY4_018986</name>
</gene>
<comment type="pathway">
    <text evidence="2 5">Protein modification; protein ubiquitination.</text>
</comment>
<dbReference type="PANTHER" id="PTHR12622">
    <property type="entry name" value="DELTEX-RELATED"/>
    <property type="match status" value="1"/>
</dbReference>
<sequence length="173" mass="19201">MGAGQSRDKMHCTRYMNGKGPLSVEQQMEKDLHGASDTLTVGNQPEGQMTLQHERRSLPSFPKHDTIKINFTFVDGIQTERHPRPGERFHGLKTVAYLPQNTKGTAVVRLLERAFQQKLLFTVATNSTGEEAVVPADVPLKTCGDVSGPESLRYPDPDYLNNVVKVLKSKGIK</sequence>
<dbReference type="InterPro" id="IPR039399">
    <property type="entry name" value="Deltex_C_sf"/>
</dbReference>
<organism evidence="7 8">
    <name type="scientific">Coilia grayii</name>
    <name type="common">Gray's grenadier anchovy</name>
    <dbReference type="NCBI Taxonomy" id="363190"/>
    <lineage>
        <taxon>Eukaryota</taxon>
        <taxon>Metazoa</taxon>
        <taxon>Chordata</taxon>
        <taxon>Craniata</taxon>
        <taxon>Vertebrata</taxon>
        <taxon>Euteleostomi</taxon>
        <taxon>Actinopterygii</taxon>
        <taxon>Neopterygii</taxon>
        <taxon>Teleostei</taxon>
        <taxon>Clupei</taxon>
        <taxon>Clupeiformes</taxon>
        <taxon>Clupeoidei</taxon>
        <taxon>Engraulidae</taxon>
        <taxon>Coilinae</taxon>
        <taxon>Coilia</taxon>
    </lineage>
</organism>
<evidence type="ECO:0000256" key="2">
    <source>
        <dbReference type="ARBA" id="ARBA00004906"/>
    </source>
</evidence>
<evidence type="ECO:0000256" key="1">
    <source>
        <dbReference type="ARBA" id="ARBA00000900"/>
    </source>
</evidence>
<keyword evidence="3 5" id="KW-0808">Transferase</keyword>
<dbReference type="InterPro" id="IPR039396">
    <property type="entry name" value="Deltex_C"/>
</dbReference>
<accession>A0ABD1JG11</accession>
<comment type="catalytic activity">
    <reaction evidence="1 5">
        <text>S-ubiquitinyl-[E2 ubiquitin-conjugating enzyme]-L-cysteine + [acceptor protein]-L-lysine = [E2 ubiquitin-conjugating enzyme]-L-cysteine + N(6)-ubiquitinyl-[acceptor protein]-L-lysine.</text>
        <dbReference type="EC" id="2.3.2.27"/>
    </reaction>
</comment>
<keyword evidence="5" id="KW-0963">Cytoplasm</keyword>
<name>A0ABD1JG11_9TELE</name>
<comment type="similarity">
    <text evidence="5">Belongs to the Deltex family.</text>
</comment>
<evidence type="ECO:0000259" key="6">
    <source>
        <dbReference type="Pfam" id="PF18102"/>
    </source>
</evidence>
<keyword evidence="5" id="KW-0862">Zinc</keyword>
<keyword evidence="4 5" id="KW-0479">Metal-binding</keyword>